<dbReference type="PROSITE" id="PS00018">
    <property type="entry name" value="EF_HAND_1"/>
    <property type="match status" value="1"/>
</dbReference>
<dbReference type="InterPro" id="IPR018247">
    <property type="entry name" value="EF_Hand_1_Ca_BS"/>
</dbReference>
<dbReference type="GO" id="GO:0005737">
    <property type="term" value="C:cytoplasm"/>
    <property type="evidence" value="ECO:0007669"/>
    <property type="project" value="UniProtKB-SubCell"/>
</dbReference>
<sequence>MGCRSSKEEHLLKIIELSNNRLTDQDIEEIMMNTQFNELELLKLYRKFKELDIIKRGQLTNKEFLNLPELKYNPFRSRLVDGFQLKSDEDVKTMRLMRQDSLQLEDFNDALRKETVSFPEEQKGLNFDATQTDHPGENGKGKQEFMGKKGSKVAPDGISRTKTMNDLVEEEDEHLKTEEDDNEFVKKLGTEAYITFAEFAKYLSLFNPKTGLDEKIQFYFRIFDTDQNKRVDEKDLGNIMKLLFGNRMSQEDIKTLQEKIFEEADTGAKGYLDYDDIQKVLWATNLEHKCSMHFFQS</sequence>
<keyword evidence="7" id="KW-0597">Phosphoprotein</keyword>
<dbReference type="GO" id="GO:0015031">
    <property type="term" value="P:protein transport"/>
    <property type="evidence" value="ECO:0007669"/>
    <property type="project" value="UniProtKB-KW"/>
</dbReference>
<dbReference type="Proteomes" id="UP000039865">
    <property type="component" value="Unassembled WGS sequence"/>
</dbReference>
<dbReference type="InParanoid" id="A0A078ACF8"/>
<dbReference type="InterPro" id="IPR051875">
    <property type="entry name" value="Calcineurin_B_homologous"/>
</dbReference>
<name>A0A078ACF8_STYLE</name>
<evidence type="ECO:0000256" key="1">
    <source>
        <dbReference type="ARBA" id="ARBA00004123"/>
    </source>
</evidence>
<dbReference type="GO" id="GO:0005509">
    <property type="term" value="F:calcium ion binding"/>
    <property type="evidence" value="ECO:0007669"/>
    <property type="project" value="InterPro"/>
</dbReference>
<keyword evidence="6" id="KW-0963">Cytoplasm</keyword>
<evidence type="ECO:0000256" key="5">
    <source>
        <dbReference type="ARBA" id="ARBA00022475"/>
    </source>
</evidence>
<evidence type="ECO:0000256" key="16">
    <source>
        <dbReference type="ARBA" id="ARBA00038164"/>
    </source>
</evidence>
<protein>
    <submittedName>
        <fullName evidence="19">Calcineurin b subunit</fullName>
    </submittedName>
</protein>
<evidence type="ECO:0000256" key="2">
    <source>
        <dbReference type="ARBA" id="ARBA00004236"/>
    </source>
</evidence>
<evidence type="ECO:0000256" key="17">
    <source>
        <dbReference type="SAM" id="MobiDB-lite"/>
    </source>
</evidence>
<organism evidence="19 20">
    <name type="scientific">Stylonychia lemnae</name>
    <name type="common">Ciliate</name>
    <dbReference type="NCBI Taxonomy" id="5949"/>
    <lineage>
        <taxon>Eukaryota</taxon>
        <taxon>Sar</taxon>
        <taxon>Alveolata</taxon>
        <taxon>Ciliophora</taxon>
        <taxon>Intramacronucleata</taxon>
        <taxon>Spirotrichea</taxon>
        <taxon>Stichotrichia</taxon>
        <taxon>Sporadotrichida</taxon>
        <taxon>Oxytrichidae</taxon>
        <taxon>Stylonychinae</taxon>
        <taxon>Stylonychia</taxon>
    </lineage>
</organism>
<dbReference type="EMBL" id="CCKQ01007853">
    <property type="protein sequence ID" value="CDW79282.1"/>
    <property type="molecule type" value="Genomic_DNA"/>
</dbReference>
<evidence type="ECO:0000256" key="15">
    <source>
        <dbReference type="ARBA" id="ARBA00023288"/>
    </source>
</evidence>
<evidence type="ECO:0000256" key="12">
    <source>
        <dbReference type="ARBA" id="ARBA00022927"/>
    </source>
</evidence>
<evidence type="ECO:0000256" key="9">
    <source>
        <dbReference type="ARBA" id="ARBA00022723"/>
    </source>
</evidence>
<evidence type="ECO:0000256" key="6">
    <source>
        <dbReference type="ARBA" id="ARBA00022490"/>
    </source>
</evidence>
<evidence type="ECO:0000256" key="4">
    <source>
        <dbReference type="ARBA" id="ARBA00022448"/>
    </source>
</evidence>
<keyword evidence="13" id="KW-0472">Membrane</keyword>
<evidence type="ECO:0000256" key="13">
    <source>
        <dbReference type="ARBA" id="ARBA00023136"/>
    </source>
</evidence>
<dbReference type="AlphaFoldDB" id="A0A078ACF8"/>
<keyword evidence="9" id="KW-0479">Metal-binding</keyword>
<keyword evidence="15" id="KW-0449">Lipoprotein</keyword>
<dbReference type="InterPro" id="IPR011992">
    <property type="entry name" value="EF-hand-dom_pair"/>
</dbReference>
<comment type="subcellular location">
    <subcellularLocation>
        <location evidence="2">Cell membrane</location>
    </subcellularLocation>
    <subcellularLocation>
        <location evidence="3">Cytoplasm</location>
    </subcellularLocation>
    <subcellularLocation>
        <location evidence="1">Nucleus</location>
    </subcellularLocation>
</comment>
<dbReference type="OMA" id="QFYFRIF"/>
<dbReference type="InterPro" id="IPR002048">
    <property type="entry name" value="EF_hand_dom"/>
</dbReference>
<dbReference type="GO" id="GO:0005634">
    <property type="term" value="C:nucleus"/>
    <property type="evidence" value="ECO:0007669"/>
    <property type="project" value="UniProtKB-SubCell"/>
</dbReference>
<feature type="region of interest" description="Disordered" evidence="17">
    <location>
        <begin position="126"/>
        <end position="158"/>
    </location>
</feature>
<feature type="domain" description="EF-hand" evidence="18">
    <location>
        <begin position="211"/>
        <end position="246"/>
    </location>
</feature>
<keyword evidence="20" id="KW-1185">Reference proteome</keyword>
<keyword evidence="4" id="KW-0813">Transport</keyword>
<keyword evidence="14" id="KW-0539">Nucleus</keyword>
<proteinExistence type="inferred from homology"/>
<evidence type="ECO:0000256" key="8">
    <source>
        <dbReference type="ARBA" id="ARBA00022707"/>
    </source>
</evidence>
<comment type="similarity">
    <text evidence="16">Belongs to the calcineurin regulatory subunit family. CHP subfamily.</text>
</comment>
<dbReference type="PANTHER" id="PTHR46002">
    <property type="entry name" value="EG:114D9.1 PROTEIN-RELATED"/>
    <property type="match status" value="1"/>
</dbReference>
<keyword evidence="10" id="KW-0677">Repeat</keyword>
<keyword evidence="8" id="KW-0519">Myristate</keyword>
<evidence type="ECO:0000256" key="14">
    <source>
        <dbReference type="ARBA" id="ARBA00023242"/>
    </source>
</evidence>
<evidence type="ECO:0000256" key="7">
    <source>
        <dbReference type="ARBA" id="ARBA00022553"/>
    </source>
</evidence>
<evidence type="ECO:0000256" key="11">
    <source>
        <dbReference type="ARBA" id="ARBA00022837"/>
    </source>
</evidence>
<keyword evidence="12" id="KW-0653">Protein transport</keyword>
<dbReference type="Gene3D" id="1.10.238.10">
    <property type="entry name" value="EF-hand"/>
    <property type="match status" value="2"/>
</dbReference>
<dbReference type="OrthoDB" id="310288at2759"/>
<evidence type="ECO:0000313" key="19">
    <source>
        <dbReference type="EMBL" id="CDW79282.1"/>
    </source>
</evidence>
<evidence type="ECO:0000259" key="18">
    <source>
        <dbReference type="PROSITE" id="PS50222"/>
    </source>
</evidence>
<keyword evidence="5" id="KW-1003">Cell membrane</keyword>
<reference evidence="19 20" key="1">
    <citation type="submission" date="2014-06" db="EMBL/GenBank/DDBJ databases">
        <authorList>
            <person name="Swart Estienne"/>
        </authorList>
    </citation>
    <scope>NUCLEOTIDE SEQUENCE [LARGE SCALE GENOMIC DNA]</scope>
    <source>
        <strain evidence="19 20">130c</strain>
    </source>
</reference>
<dbReference type="GO" id="GO:0005886">
    <property type="term" value="C:plasma membrane"/>
    <property type="evidence" value="ECO:0007669"/>
    <property type="project" value="UniProtKB-SubCell"/>
</dbReference>
<dbReference type="PROSITE" id="PS50222">
    <property type="entry name" value="EF_HAND_2"/>
    <property type="match status" value="1"/>
</dbReference>
<keyword evidence="11" id="KW-0106">Calcium</keyword>
<dbReference type="SUPFAM" id="SSF47473">
    <property type="entry name" value="EF-hand"/>
    <property type="match status" value="1"/>
</dbReference>
<evidence type="ECO:0000256" key="10">
    <source>
        <dbReference type="ARBA" id="ARBA00022737"/>
    </source>
</evidence>
<evidence type="ECO:0000313" key="20">
    <source>
        <dbReference type="Proteomes" id="UP000039865"/>
    </source>
</evidence>
<gene>
    <name evidence="19" type="primary">Contig13887.g14824</name>
    <name evidence="19" type="ORF">STYLEM_8268</name>
</gene>
<feature type="compositionally biased region" description="Basic and acidic residues" evidence="17">
    <location>
        <begin position="134"/>
        <end position="147"/>
    </location>
</feature>
<accession>A0A078ACF8</accession>
<evidence type="ECO:0000256" key="3">
    <source>
        <dbReference type="ARBA" id="ARBA00004496"/>
    </source>
</evidence>